<evidence type="ECO:0000313" key="2">
    <source>
        <dbReference type="EMBL" id="KAE8160187.1"/>
    </source>
</evidence>
<protein>
    <submittedName>
        <fullName evidence="2">Uncharacterized protein</fullName>
    </submittedName>
</protein>
<proteinExistence type="predicted"/>
<feature type="transmembrane region" description="Helical" evidence="1">
    <location>
        <begin position="487"/>
        <end position="508"/>
    </location>
</feature>
<dbReference type="InterPro" id="IPR021840">
    <property type="entry name" value="DUF3433"/>
</dbReference>
<accession>A0A5N6UNH5</accession>
<dbReference type="Pfam" id="PF11915">
    <property type="entry name" value="DUF3433"/>
    <property type="match status" value="1"/>
</dbReference>
<keyword evidence="1" id="KW-0472">Membrane</keyword>
<keyword evidence="1" id="KW-0812">Transmembrane</keyword>
<evidence type="ECO:0000313" key="3">
    <source>
        <dbReference type="Proteomes" id="UP000326950"/>
    </source>
</evidence>
<dbReference type="AlphaFoldDB" id="A0A5N6UNH5"/>
<dbReference type="Proteomes" id="UP000326950">
    <property type="component" value="Unassembled WGS sequence"/>
</dbReference>
<feature type="transmembrane region" description="Helical" evidence="1">
    <location>
        <begin position="153"/>
        <end position="172"/>
    </location>
</feature>
<reference evidence="2 3" key="1">
    <citation type="submission" date="2019-04" db="EMBL/GenBank/DDBJ databases">
        <title>Friends and foes A comparative genomics study of 23 Aspergillus species from section Flavi.</title>
        <authorList>
            <consortium name="DOE Joint Genome Institute"/>
            <person name="Kjaerbolling I."/>
            <person name="Vesth T."/>
            <person name="Frisvad J.C."/>
            <person name="Nybo J.L."/>
            <person name="Theobald S."/>
            <person name="Kildgaard S."/>
            <person name="Isbrandt T."/>
            <person name="Kuo A."/>
            <person name="Sato A."/>
            <person name="Lyhne E.K."/>
            <person name="Kogle M.E."/>
            <person name="Wiebenga A."/>
            <person name="Kun R.S."/>
            <person name="Lubbers R.J."/>
            <person name="Makela M.R."/>
            <person name="Barry K."/>
            <person name="Chovatia M."/>
            <person name="Clum A."/>
            <person name="Daum C."/>
            <person name="Haridas S."/>
            <person name="He G."/>
            <person name="LaButti K."/>
            <person name="Lipzen A."/>
            <person name="Mondo S."/>
            <person name="Riley R."/>
            <person name="Salamov A."/>
            <person name="Simmons B.A."/>
            <person name="Magnuson J.K."/>
            <person name="Henrissat B."/>
            <person name="Mortensen U.H."/>
            <person name="Larsen T.O."/>
            <person name="Devries R.P."/>
            <person name="Grigoriev I.V."/>
            <person name="Machida M."/>
            <person name="Baker S.E."/>
            <person name="Andersen M.R."/>
        </authorList>
    </citation>
    <scope>NUCLEOTIDE SEQUENCE [LARGE SCALE GENOMIC DNA]</scope>
    <source>
        <strain evidence="2 3">CBS 117626</strain>
    </source>
</reference>
<dbReference type="PANTHER" id="PTHR37544">
    <property type="entry name" value="SPRAY-RELATED"/>
    <property type="match status" value="1"/>
</dbReference>
<feature type="transmembrane region" description="Helical" evidence="1">
    <location>
        <begin position="31"/>
        <end position="54"/>
    </location>
</feature>
<evidence type="ECO:0000256" key="1">
    <source>
        <dbReference type="SAM" id="Phobius"/>
    </source>
</evidence>
<dbReference type="OrthoDB" id="4457410at2759"/>
<sequence length="611" mass="67750">MPSYIGPGLHRLWHFLFPPANRERGWLSRPLIPSVIILFTTLEIGLIVSIEVLLRLSQHNNGFVTVNLPDPSSVSADPFKQSHWTQKYLWTTVPTFIITLYKLCWTSIFTEFSIRQPFVEMAKPEGSRGKNTVLYESHFPFIAWAYAFKNGHLMLGSTVLASFIALILPPLMSNLFSVGVISQSSPANMTVTTSFNDTAVDSKTNFQTVLNVVSAARIYGASFPPWTTEEYSFPTFAPISGELPTSENSSLELAAFSANLGCRDMTSSSQVTNSSKGIIFNATDRDCQIKIEAPVTAGATVYMRTAYIGDCGSSAGFRRHVFLSALLADNSTSSAAPMLTNVSFISCTMEYYWTNGTLLVSSHGKHGSAPSIVSFKQTAEPETWLPTFWGSLEFMIHQINQFDPTATYSSDDLGLLILAYSEHLVGLSGRLRTDILMQAIQDIYKSILSVSGSTLFFQPIHNANSLVAGRIYKPVNRLFVERSTARLMQGMLSFLTVWTVLVMMYSFFRRSILREEPIGLLGTAELIYGGDLHGIAATYRNNKEKSKGTFQDFIDKNGYKDLRFRVTSDETERPIIGVVKSGDSNSERSSVALNGAQQRLLSDRENTQFSA</sequence>
<keyword evidence="3" id="KW-1185">Reference proteome</keyword>
<keyword evidence="1" id="KW-1133">Transmembrane helix</keyword>
<gene>
    <name evidence="2" type="ORF">BDV40DRAFT_302502</name>
</gene>
<organism evidence="2 3">
    <name type="scientific">Aspergillus tamarii</name>
    <dbReference type="NCBI Taxonomy" id="41984"/>
    <lineage>
        <taxon>Eukaryota</taxon>
        <taxon>Fungi</taxon>
        <taxon>Dikarya</taxon>
        <taxon>Ascomycota</taxon>
        <taxon>Pezizomycotina</taxon>
        <taxon>Eurotiomycetes</taxon>
        <taxon>Eurotiomycetidae</taxon>
        <taxon>Eurotiales</taxon>
        <taxon>Aspergillaceae</taxon>
        <taxon>Aspergillus</taxon>
        <taxon>Aspergillus subgen. Circumdati</taxon>
    </lineage>
</organism>
<name>A0A5N6UNH5_ASPTM</name>
<dbReference type="EMBL" id="ML738661">
    <property type="protein sequence ID" value="KAE8160187.1"/>
    <property type="molecule type" value="Genomic_DNA"/>
</dbReference>